<dbReference type="Proteomes" id="UP000250266">
    <property type="component" value="Unassembled WGS sequence"/>
</dbReference>
<evidence type="ECO:0000256" key="1">
    <source>
        <dbReference type="SAM" id="MobiDB-lite"/>
    </source>
</evidence>
<protein>
    <submittedName>
        <fullName evidence="2">Uncharacterized protein</fullName>
    </submittedName>
</protein>
<gene>
    <name evidence="2" type="ORF">K432DRAFT_399585</name>
</gene>
<name>A0A8E2JKK9_9PEZI</name>
<evidence type="ECO:0000313" key="2">
    <source>
        <dbReference type="EMBL" id="OCK86135.1"/>
    </source>
</evidence>
<accession>A0A8E2JKK9</accession>
<sequence>MSRISFSPESDGASVDSSFTNLSLAAVADYYAATDSVHVRYESFSSGFEEDFSQMGKAQQDIYNAMFLQHHPHDLHQQSPASEEALAPWNPEHALWEQVYEDDQEFADLTEENLHSLAGYEQTPFHELANDYKFARSTPEDVYSLLEYAQIGGYEFTTPDQIQFPFNDFHLQTTYLGDAAIAERLEMYPLEPAAKSVHVSKVDTTTASNSVGRKRPGSRLSGKCRPPMHTENGPKNKKKGYEDLSSARKRNRDARLRAIQAKWGKPALVCIPEHIRPRKQTGLWRKARKGDETEVDDPRNWSDHLLNQLARFSELTEGGLAHAQELMLDAVNGRLRNADGAKGRHSDVAELMINDVKRCIDLVQKDRVGGRASMPITIEDTPSPAPEPIMPFSIVLSIEEVEDDDAPEAPSYEGHRDVYLEYPEREAQAHAYIRDQ</sequence>
<reference evidence="2 3" key="1">
    <citation type="journal article" date="2016" name="Nat. Commun.">
        <title>Ectomycorrhizal ecology is imprinted in the genome of the dominant symbiotic fungus Cenococcum geophilum.</title>
        <authorList>
            <consortium name="DOE Joint Genome Institute"/>
            <person name="Peter M."/>
            <person name="Kohler A."/>
            <person name="Ohm R.A."/>
            <person name="Kuo A."/>
            <person name="Krutzmann J."/>
            <person name="Morin E."/>
            <person name="Arend M."/>
            <person name="Barry K.W."/>
            <person name="Binder M."/>
            <person name="Choi C."/>
            <person name="Clum A."/>
            <person name="Copeland A."/>
            <person name="Grisel N."/>
            <person name="Haridas S."/>
            <person name="Kipfer T."/>
            <person name="LaButti K."/>
            <person name="Lindquist E."/>
            <person name="Lipzen A."/>
            <person name="Maire R."/>
            <person name="Meier B."/>
            <person name="Mihaltcheva S."/>
            <person name="Molinier V."/>
            <person name="Murat C."/>
            <person name="Poggeler S."/>
            <person name="Quandt C.A."/>
            <person name="Sperisen C."/>
            <person name="Tritt A."/>
            <person name="Tisserant E."/>
            <person name="Crous P.W."/>
            <person name="Henrissat B."/>
            <person name="Nehls U."/>
            <person name="Egli S."/>
            <person name="Spatafora J.W."/>
            <person name="Grigoriev I.V."/>
            <person name="Martin F.M."/>
        </authorList>
    </citation>
    <scope>NUCLEOTIDE SEQUENCE [LARGE SCALE GENOMIC DNA]</scope>
    <source>
        <strain evidence="2 3">CBS 459.81</strain>
    </source>
</reference>
<keyword evidence="3" id="KW-1185">Reference proteome</keyword>
<feature type="compositionally biased region" description="Polar residues" evidence="1">
    <location>
        <begin position="202"/>
        <end position="211"/>
    </location>
</feature>
<organism evidence="2 3">
    <name type="scientific">Lepidopterella palustris CBS 459.81</name>
    <dbReference type="NCBI Taxonomy" id="1314670"/>
    <lineage>
        <taxon>Eukaryota</taxon>
        <taxon>Fungi</taxon>
        <taxon>Dikarya</taxon>
        <taxon>Ascomycota</taxon>
        <taxon>Pezizomycotina</taxon>
        <taxon>Dothideomycetes</taxon>
        <taxon>Pleosporomycetidae</taxon>
        <taxon>Mytilinidiales</taxon>
        <taxon>Argynnaceae</taxon>
        <taxon>Lepidopterella</taxon>
    </lineage>
</organism>
<dbReference type="AlphaFoldDB" id="A0A8E2JKK9"/>
<dbReference type="EMBL" id="KV744808">
    <property type="protein sequence ID" value="OCK86135.1"/>
    <property type="molecule type" value="Genomic_DNA"/>
</dbReference>
<feature type="region of interest" description="Disordered" evidence="1">
    <location>
        <begin position="198"/>
        <end position="249"/>
    </location>
</feature>
<proteinExistence type="predicted"/>
<evidence type="ECO:0000313" key="3">
    <source>
        <dbReference type="Proteomes" id="UP000250266"/>
    </source>
</evidence>